<sequence>MANLKRTREDILESVIDTIHRKGLTATGLSELFSLSGASSGSFYNYFASKQALGHALIDFEWRKLQKNILEPAAAQGTSAIDQLFWILATLEQKQYQEPFCGGCLLGNLIVDLVEQDASFREHLQAVFSQWESALAQILWQAQTQLKADVNPNLLAEQIMTVLEGAMLMGKLHRSPARLNRSFDIARQLLTSALQEPTYPASNPNPQHRAAVSQTAPVTQP</sequence>
<dbReference type="RefSeq" id="WP_377961039.1">
    <property type="nucleotide sequence ID" value="NZ_JBHZOL010000015.1"/>
</dbReference>
<keyword evidence="3" id="KW-0804">Transcription</keyword>
<dbReference type="InterPro" id="IPR009057">
    <property type="entry name" value="Homeodomain-like_sf"/>
</dbReference>
<dbReference type="SUPFAM" id="SSF46689">
    <property type="entry name" value="Homeodomain-like"/>
    <property type="match status" value="1"/>
</dbReference>
<dbReference type="Gene3D" id="1.10.357.10">
    <property type="entry name" value="Tetracycline Repressor, domain 2"/>
    <property type="match status" value="1"/>
</dbReference>
<dbReference type="Pfam" id="PF00440">
    <property type="entry name" value="TetR_N"/>
    <property type="match status" value="1"/>
</dbReference>
<accession>A0ABW6IA92</accession>
<feature type="DNA-binding region" description="H-T-H motif" evidence="4">
    <location>
        <begin position="28"/>
        <end position="47"/>
    </location>
</feature>
<feature type="domain" description="HTH tetR-type" evidence="6">
    <location>
        <begin position="5"/>
        <end position="65"/>
    </location>
</feature>
<evidence type="ECO:0000256" key="4">
    <source>
        <dbReference type="PROSITE-ProRule" id="PRU00335"/>
    </source>
</evidence>
<evidence type="ECO:0000313" key="8">
    <source>
        <dbReference type="Proteomes" id="UP001600165"/>
    </source>
</evidence>
<dbReference type="EMBL" id="JBHZOL010000015">
    <property type="protein sequence ID" value="MFE4105077.1"/>
    <property type="molecule type" value="Genomic_DNA"/>
</dbReference>
<dbReference type="Proteomes" id="UP001600165">
    <property type="component" value="Unassembled WGS sequence"/>
</dbReference>
<organism evidence="7 8">
    <name type="scientific">Almyronema epifaneia S1</name>
    <dbReference type="NCBI Taxonomy" id="2991925"/>
    <lineage>
        <taxon>Bacteria</taxon>
        <taxon>Bacillati</taxon>
        <taxon>Cyanobacteriota</taxon>
        <taxon>Cyanophyceae</taxon>
        <taxon>Nodosilineales</taxon>
        <taxon>Nodosilineaceae</taxon>
        <taxon>Almyronema</taxon>
        <taxon>Almyronema epifaneia</taxon>
    </lineage>
</organism>
<dbReference type="PANTHER" id="PTHR47506">
    <property type="entry name" value="TRANSCRIPTIONAL REGULATORY PROTEIN"/>
    <property type="match status" value="1"/>
</dbReference>
<dbReference type="Pfam" id="PF16925">
    <property type="entry name" value="TetR_C_13"/>
    <property type="match status" value="1"/>
</dbReference>
<name>A0ABW6IA92_9CYAN</name>
<evidence type="ECO:0000259" key="6">
    <source>
        <dbReference type="PROSITE" id="PS50977"/>
    </source>
</evidence>
<feature type="region of interest" description="Disordered" evidence="5">
    <location>
        <begin position="196"/>
        <end position="221"/>
    </location>
</feature>
<evidence type="ECO:0000256" key="1">
    <source>
        <dbReference type="ARBA" id="ARBA00023015"/>
    </source>
</evidence>
<evidence type="ECO:0000256" key="3">
    <source>
        <dbReference type="ARBA" id="ARBA00023163"/>
    </source>
</evidence>
<evidence type="ECO:0000256" key="5">
    <source>
        <dbReference type="SAM" id="MobiDB-lite"/>
    </source>
</evidence>
<dbReference type="InterPro" id="IPR036271">
    <property type="entry name" value="Tet_transcr_reg_TetR-rel_C_sf"/>
</dbReference>
<comment type="caution">
    <text evidence="7">The sequence shown here is derived from an EMBL/GenBank/DDBJ whole genome shotgun (WGS) entry which is preliminary data.</text>
</comment>
<dbReference type="PROSITE" id="PS50977">
    <property type="entry name" value="HTH_TETR_2"/>
    <property type="match status" value="1"/>
</dbReference>
<gene>
    <name evidence="7" type="ORF">ACFVKH_02225</name>
</gene>
<dbReference type="InterPro" id="IPR011075">
    <property type="entry name" value="TetR_C"/>
</dbReference>
<reference evidence="7 8" key="1">
    <citation type="submission" date="2024-10" db="EMBL/GenBank/DDBJ databases">
        <authorList>
            <person name="Ratan Roy A."/>
            <person name="Morales Sandoval P.H."/>
            <person name="De Los Santos Villalobos S."/>
            <person name="Chakraborty S."/>
            <person name="Mukherjee J."/>
        </authorList>
    </citation>
    <scope>NUCLEOTIDE SEQUENCE [LARGE SCALE GENOMIC DNA]</scope>
    <source>
        <strain evidence="7 8">S1</strain>
    </source>
</reference>
<evidence type="ECO:0000256" key="2">
    <source>
        <dbReference type="ARBA" id="ARBA00023125"/>
    </source>
</evidence>
<evidence type="ECO:0000313" key="7">
    <source>
        <dbReference type="EMBL" id="MFE4105077.1"/>
    </source>
</evidence>
<protein>
    <submittedName>
        <fullName evidence="7">TetR/AcrR family transcriptional regulator</fullName>
    </submittedName>
</protein>
<keyword evidence="8" id="KW-1185">Reference proteome</keyword>
<keyword evidence="1" id="KW-0805">Transcription regulation</keyword>
<dbReference type="PANTHER" id="PTHR47506:SF6">
    <property type="entry name" value="HTH-TYPE TRANSCRIPTIONAL REPRESSOR NEMR"/>
    <property type="match status" value="1"/>
</dbReference>
<dbReference type="SUPFAM" id="SSF48498">
    <property type="entry name" value="Tetracyclin repressor-like, C-terminal domain"/>
    <property type="match status" value="1"/>
</dbReference>
<keyword evidence="2 4" id="KW-0238">DNA-binding</keyword>
<proteinExistence type="predicted"/>
<dbReference type="InterPro" id="IPR001647">
    <property type="entry name" value="HTH_TetR"/>
</dbReference>